<evidence type="ECO:0000256" key="6">
    <source>
        <dbReference type="ARBA" id="ARBA00023180"/>
    </source>
</evidence>
<gene>
    <name evidence="9" type="ORF">J437_LFUL000350</name>
</gene>
<dbReference type="OrthoDB" id="5823771at2759"/>
<keyword evidence="7" id="KW-0807">Transducer</keyword>
<keyword evidence="10" id="KW-1185">Reference proteome</keyword>
<keyword evidence="6" id="KW-0325">Glycoprotein</keyword>
<dbReference type="EMBL" id="KZ308154">
    <property type="protein sequence ID" value="KAG8223184.1"/>
    <property type="molecule type" value="Genomic_DNA"/>
</dbReference>
<reference evidence="9" key="1">
    <citation type="submission" date="2013-04" db="EMBL/GenBank/DDBJ databases">
        <authorList>
            <person name="Qu J."/>
            <person name="Murali S.C."/>
            <person name="Bandaranaike D."/>
            <person name="Bellair M."/>
            <person name="Blankenburg K."/>
            <person name="Chao H."/>
            <person name="Dinh H."/>
            <person name="Doddapaneni H."/>
            <person name="Downs B."/>
            <person name="Dugan-Rocha S."/>
            <person name="Elkadiri S."/>
            <person name="Gnanaolivu R.D."/>
            <person name="Hernandez B."/>
            <person name="Javaid M."/>
            <person name="Jayaseelan J.C."/>
            <person name="Lee S."/>
            <person name="Li M."/>
            <person name="Ming W."/>
            <person name="Munidasa M."/>
            <person name="Muniz J."/>
            <person name="Nguyen L."/>
            <person name="Ongeri F."/>
            <person name="Osuji N."/>
            <person name="Pu L.-L."/>
            <person name="Puazo M."/>
            <person name="Qu C."/>
            <person name="Quiroz J."/>
            <person name="Raj R."/>
            <person name="Weissenberger G."/>
            <person name="Xin Y."/>
            <person name="Zou X."/>
            <person name="Han Y."/>
            <person name="Richards S."/>
            <person name="Worley K."/>
            <person name="Muzny D."/>
            <person name="Gibbs R."/>
        </authorList>
    </citation>
    <scope>NUCLEOTIDE SEQUENCE</scope>
    <source>
        <strain evidence="9">Sampled in the wild</strain>
    </source>
</reference>
<dbReference type="InterPro" id="IPR043458">
    <property type="entry name" value="GPR158/179"/>
</dbReference>
<keyword evidence="4" id="KW-0297">G-protein coupled receptor</keyword>
<evidence type="ECO:0000256" key="4">
    <source>
        <dbReference type="ARBA" id="ARBA00023040"/>
    </source>
</evidence>
<evidence type="ECO:0000313" key="9">
    <source>
        <dbReference type="EMBL" id="KAG8223184.1"/>
    </source>
</evidence>
<comment type="subcellular location">
    <subcellularLocation>
        <location evidence="1">Cell membrane</location>
        <topology evidence="1">Multi-pass membrane protein</topology>
    </subcellularLocation>
</comment>
<feature type="region of interest" description="Disordered" evidence="8">
    <location>
        <begin position="70"/>
        <end position="91"/>
    </location>
</feature>
<sequence length="129" mass="14615">MFEFSLLEKLILVEFRTRKAHRWVLRDKDLLRYLTGMAAAAAGYLAAYTASSLDFSLRQNLSLLAVGTTGRGTAWDSSDDTLENTQDPEVQDDDEDYIRGLPFLACKTLWWDYVTQIGHQPPLKENAAL</sequence>
<dbReference type="PANTHER" id="PTHR32546:SF26">
    <property type="entry name" value="SMOG, ISOFORM D"/>
    <property type="match status" value="1"/>
</dbReference>
<comment type="caution">
    <text evidence="9">The sequence shown here is derived from an EMBL/GenBank/DDBJ whole genome shotgun (WGS) entry which is preliminary data.</text>
</comment>
<evidence type="ECO:0000256" key="8">
    <source>
        <dbReference type="SAM" id="MobiDB-lite"/>
    </source>
</evidence>
<dbReference type="Proteomes" id="UP000792457">
    <property type="component" value="Unassembled WGS sequence"/>
</dbReference>
<name>A0A8K0JVX4_LADFU</name>
<keyword evidence="5" id="KW-0675">Receptor</keyword>
<evidence type="ECO:0000256" key="3">
    <source>
        <dbReference type="ARBA" id="ARBA00022475"/>
    </source>
</evidence>
<comment type="similarity">
    <text evidence="2">Belongs to the G-protein coupled receptor 3 family.</text>
</comment>
<reference evidence="9" key="2">
    <citation type="submission" date="2017-10" db="EMBL/GenBank/DDBJ databases">
        <title>Ladona fulva Genome sequencing and assembly.</title>
        <authorList>
            <person name="Murali S."/>
            <person name="Richards S."/>
            <person name="Bandaranaike D."/>
            <person name="Bellair M."/>
            <person name="Blankenburg K."/>
            <person name="Chao H."/>
            <person name="Dinh H."/>
            <person name="Doddapaneni H."/>
            <person name="Dugan-Rocha S."/>
            <person name="Elkadiri S."/>
            <person name="Gnanaolivu R."/>
            <person name="Hernandez B."/>
            <person name="Skinner E."/>
            <person name="Javaid M."/>
            <person name="Lee S."/>
            <person name="Li M."/>
            <person name="Ming W."/>
            <person name="Munidasa M."/>
            <person name="Muniz J."/>
            <person name="Nguyen L."/>
            <person name="Hughes D."/>
            <person name="Osuji N."/>
            <person name="Pu L.-L."/>
            <person name="Puazo M."/>
            <person name="Qu C."/>
            <person name="Quiroz J."/>
            <person name="Raj R."/>
            <person name="Weissenberger G."/>
            <person name="Xin Y."/>
            <person name="Zou X."/>
            <person name="Han Y."/>
            <person name="Worley K."/>
            <person name="Muzny D."/>
            <person name="Gibbs R."/>
        </authorList>
    </citation>
    <scope>NUCLEOTIDE SEQUENCE</scope>
    <source>
        <strain evidence="9">Sampled in the wild</strain>
    </source>
</reference>
<evidence type="ECO:0000256" key="1">
    <source>
        <dbReference type="ARBA" id="ARBA00004651"/>
    </source>
</evidence>
<evidence type="ECO:0000256" key="2">
    <source>
        <dbReference type="ARBA" id="ARBA00007242"/>
    </source>
</evidence>
<dbReference type="AlphaFoldDB" id="A0A8K0JVX4"/>
<organism evidence="9 10">
    <name type="scientific">Ladona fulva</name>
    <name type="common">Scarce chaser dragonfly</name>
    <name type="synonym">Libellula fulva</name>
    <dbReference type="NCBI Taxonomy" id="123851"/>
    <lineage>
        <taxon>Eukaryota</taxon>
        <taxon>Metazoa</taxon>
        <taxon>Ecdysozoa</taxon>
        <taxon>Arthropoda</taxon>
        <taxon>Hexapoda</taxon>
        <taxon>Insecta</taxon>
        <taxon>Pterygota</taxon>
        <taxon>Palaeoptera</taxon>
        <taxon>Odonata</taxon>
        <taxon>Epiprocta</taxon>
        <taxon>Anisoptera</taxon>
        <taxon>Libelluloidea</taxon>
        <taxon>Libellulidae</taxon>
        <taxon>Ladona</taxon>
    </lineage>
</organism>
<proteinExistence type="inferred from homology"/>
<evidence type="ECO:0000313" key="10">
    <source>
        <dbReference type="Proteomes" id="UP000792457"/>
    </source>
</evidence>
<protein>
    <submittedName>
        <fullName evidence="9">Uncharacterized protein</fullName>
    </submittedName>
</protein>
<accession>A0A8K0JVX4</accession>
<keyword evidence="3" id="KW-0472">Membrane</keyword>
<dbReference type="GO" id="GO:0004930">
    <property type="term" value="F:G protein-coupled receptor activity"/>
    <property type="evidence" value="ECO:0007669"/>
    <property type="project" value="UniProtKB-KW"/>
</dbReference>
<evidence type="ECO:0000256" key="7">
    <source>
        <dbReference type="ARBA" id="ARBA00023224"/>
    </source>
</evidence>
<dbReference type="GO" id="GO:0005886">
    <property type="term" value="C:plasma membrane"/>
    <property type="evidence" value="ECO:0007669"/>
    <property type="project" value="UniProtKB-SubCell"/>
</dbReference>
<keyword evidence="3" id="KW-1003">Cell membrane</keyword>
<evidence type="ECO:0000256" key="5">
    <source>
        <dbReference type="ARBA" id="ARBA00023170"/>
    </source>
</evidence>
<dbReference type="PANTHER" id="PTHR32546">
    <property type="entry name" value="G-PROTEIN COUPLED RECEPTOR 158-RELATED"/>
    <property type="match status" value="1"/>
</dbReference>